<organism evidence="2 3">
    <name type="scientific">Sphingobium fluviale</name>
    <dbReference type="NCBI Taxonomy" id="2506423"/>
    <lineage>
        <taxon>Bacteria</taxon>
        <taxon>Pseudomonadati</taxon>
        <taxon>Pseudomonadota</taxon>
        <taxon>Alphaproteobacteria</taxon>
        <taxon>Sphingomonadales</taxon>
        <taxon>Sphingomonadaceae</taxon>
        <taxon>Sphingobium</taxon>
    </lineage>
</organism>
<dbReference type="Proteomes" id="UP000290958">
    <property type="component" value="Unassembled WGS sequence"/>
</dbReference>
<proteinExistence type="predicted"/>
<feature type="domain" description="SpoVT-AbrB" evidence="1">
    <location>
        <begin position="16"/>
        <end position="47"/>
    </location>
</feature>
<protein>
    <submittedName>
        <fullName evidence="2">AbrB/MazE/SpoVT family DNA-binding domain-containing protein</fullName>
    </submittedName>
</protein>
<gene>
    <name evidence="2" type="ORF">EQG66_02970</name>
</gene>
<dbReference type="OrthoDB" id="7161066at2"/>
<sequence length="82" mass="8944">MNAQRGKLVSGGRLQVPADIRRALGLADGDPVLLRIVDGELHVRPVHNALSRVQARLRAHIPAEISLSDELIAERRQASGHE</sequence>
<dbReference type="Pfam" id="PF04014">
    <property type="entry name" value="MazE_antitoxin"/>
    <property type="match status" value="1"/>
</dbReference>
<keyword evidence="3" id="KW-1185">Reference proteome</keyword>
<dbReference type="InterPro" id="IPR007159">
    <property type="entry name" value="SpoVT-AbrB_dom"/>
</dbReference>
<dbReference type="AlphaFoldDB" id="A0A4Q1KKC8"/>
<evidence type="ECO:0000259" key="1">
    <source>
        <dbReference type="Pfam" id="PF04014"/>
    </source>
</evidence>
<reference evidence="3" key="1">
    <citation type="submission" date="2019-01" db="EMBL/GenBank/DDBJ databases">
        <title>Cytophagaceae bacterium strain CAR-16.</title>
        <authorList>
            <person name="Chen W.-M."/>
        </authorList>
    </citation>
    <scope>NUCLEOTIDE SEQUENCE [LARGE SCALE GENOMIC DNA]</scope>
    <source>
        <strain evidence="3">CHR27</strain>
    </source>
</reference>
<dbReference type="SUPFAM" id="SSF89447">
    <property type="entry name" value="AbrB/MazE/MraZ-like"/>
    <property type="match status" value="1"/>
</dbReference>
<accession>A0A4Q1KKC8</accession>
<evidence type="ECO:0000313" key="2">
    <source>
        <dbReference type="EMBL" id="RXR30313.1"/>
    </source>
</evidence>
<dbReference type="GO" id="GO:0003677">
    <property type="term" value="F:DNA binding"/>
    <property type="evidence" value="ECO:0007669"/>
    <property type="project" value="UniProtKB-KW"/>
</dbReference>
<keyword evidence="2" id="KW-0238">DNA-binding</keyword>
<evidence type="ECO:0000313" key="3">
    <source>
        <dbReference type="Proteomes" id="UP000290958"/>
    </source>
</evidence>
<name>A0A4Q1KKC8_9SPHN</name>
<dbReference type="NCBIfam" id="TIGR01439">
    <property type="entry name" value="lp_hng_hel_AbrB"/>
    <property type="match status" value="1"/>
</dbReference>
<dbReference type="EMBL" id="SBKP01000002">
    <property type="protein sequence ID" value="RXR30313.1"/>
    <property type="molecule type" value="Genomic_DNA"/>
</dbReference>
<dbReference type="RefSeq" id="WP_129403063.1">
    <property type="nucleotide sequence ID" value="NZ_SBKP01000002.1"/>
</dbReference>
<dbReference type="InterPro" id="IPR037914">
    <property type="entry name" value="SpoVT-AbrB_sf"/>
</dbReference>
<comment type="caution">
    <text evidence="2">The sequence shown here is derived from an EMBL/GenBank/DDBJ whole genome shotgun (WGS) entry which is preliminary data.</text>
</comment>